<dbReference type="AlphaFoldDB" id="A0A4C1Z4Q6"/>
<reference evidence="2 3" key="1">
    <citation type="journal article" date="2019" name="Commun. Biol.">
        <title>The bagworm genome reveals a unique fibroin gene that provides high tensile strength.</title>
        <authorList>
            <person name="Kono N."/>
            <person name="Nakamura H."/>
            <person name="Ohtoshi R."/>
            <person name="Tomita M."/>
            <person name="Numata K."/>
            <person name="Arakawa K."/>
        </authorList>
    </citation>
    <scope>NUCLEOTIDE SEQUENCE [LARGE SCALE GENOMIC DNA]</scope>
</reference>
<comment type="caution">
    <text evidence="2">The sequence shown here is derived from an EMBL/GenBank/DDBJ whole genome shotgun (WGS) entry which is preliminary data.</text>
</comment>
<feature type="region of interest" description="Disordered" evidence="1">
    <location>
        <begin position="1"/>
        <end position="28"/>
    </location>
</feature>
<proteinExistence type="predicted"/>
<name>A0A4C1Z4Q6_EUMVA</name>
<keyword evidence="3" id="KW-1185">Reference proteome</keyword>
<dbReference type="Proteomes" id="UP000299102">
    <property type="component" value="Unassembled WGS sequence"/>
</dbReference>
<evidence type="ECO:0000313" key="2">
    <source>
        <dbReference type="EMBL" id="GBP82838.1"/>
    </source>
</evidence>
<sequence>MPPAGDRGGAGAASERVHLNRPPPRIRRRRRTRTVVTFTVQQLMRSRYKQSSAVTRPNGGPGYAALARPTSELIHTGTISRELILISYRGNIAAALKLYNETYPDSQYPCHLPHTRVSVVGAQARSGIQIRRVVQRPHRASAYRTAKRSLCICEKNDYDIVPGIAIVKKVELTQHPEQCQKYYLRDDSDKVGLIRYRVTRDGADTANNPFSVVLGQTNTQTSVNRSRLIVRYSSDGVLNARRRGPRRILSVLVESRTSMFGVHRTGSEVPREPDGQTDDGVILQVFLFPSEVWNCKKDQLSVVPIPLRQSFNFELRGGDGEEWRTMSSTLTN</sequence>
<dbReference type="EMBL" id="BGZK01001590">
    <property type="protein sequence ID" value="GBP82838.1"/>
    <property type="molecule type" value="Genomic_DNA"/>
</dbReference>
<protein>
    <submittedName>
        <fullName evidence="2">Uncharacterized protein</fullName>
    </submittedName>
</protein>
<evidence type="ECO:0000313" key="3">
    <source>
        <dbReference type="Proteomes" id="UP000299102"/>
    </source>
</evidence>
<evidence type="ECO:0000256" key="1">
    <source>
        <dbReference type="SAM" id="MobiDB-lite"/>
    </source>
</evidence>
<organism evidence="2 3">
    <name type="scientific">Eumeta variegata</name>
    <name type="common">Bagworm moth</name>
    <name type="synonym">Eumeta japonica</name>
    <dbReference type="NCBI Taxonomy" id="151549"/>
    <lineage>
        <taxon>Eukaryota</taxon>
        <taxon>Metazoa</taxon>
        <taxon>Ecdysozoa</taxon>
        <taxon>Arthropoda</taxon>
        <taxon>Hexapoda</taxon>
        <taxon>Insecta</taxon>
        <taxon>Pterygota</taxon>
        <taxon>Neoptera</taxon>
        <taxon>Endopterygota</taxon>
        <taxon>Lepidoptera</taxon>
        <taxon>Glossata</taxon>
        <taxon>Ditrysia</taxon>
        <taxon>Tineoidea</taxon>
        <taxon>Psychidae</taxon>
        <taxon>Oiketicinae</taxon>
        <taxon>Eumeta</taxon>
    </lineage>
</organism>
<feature type="compositionally biased region" description="Gly residues" evidence="1">
    <location>
        <begin position="1"/>
        <end position="11"/>
    </location>
</feature>
<accession>A0A4C1Z4Q6</accession>
<gene>
    <name evidence="2" type="ORF">EVAR_34501_1</name>
</gene>